<dbReference type="AlphaFoldDB" id="X1DD04"/>
<name>X1DD04_9ZZZZ</name>
<comment type="caution">
    <text evidence="1">The sequence shown here is derived from an EMBL/GenBank/DDBJ whole genome shotgun (WGS) entry which is preliminary data.</text>
</comment>
<evidence type="ECO:0000313" key="1">
    <source>
        <dbReference type="EMBL" id="GAH18077.1"/>
    </source>
</evidence>
<reference evidence="1" key="1">
    <citation type="journal article" date="2014" name="Front. Microbiol.">
        <title>High frequency of phylogenetically diverse reductive dehalogenase-homologous genes in deep subseafloor sedimentary metagenomes.</title>
        <authorList>
            <person name="Kawai M."/>
            <person name="Futagami T."/>
            <person name="Toyoda A."/>
            <person name="Takaki Y."/>
            <person name="Nishi S."/>
            <person name="Hori S."/>
            <person name="Arai W."/>
            <person name="Tsubouchi T."/>
            <person name="Morono Y."/>
            <person name="Uchiyama I."/>
            <person name="Ito T."/>
            <person name="Fujiyama A."/>
            <person name="Inagaki F."/>
            <person name="Takami H."/>
        </authorList>
    </citation>
    <scope>NUCLEOTIDE SEQUENCE</scope>
    <source>
        <strain evidence="1">Expedition CK06-06</strain>
    </source>
</reference>
<dbReference type="EMBL" id="BART01033256">
    <property type="protein sequence ID" value="GAH18077.1"/>
    <property type="molecule type" value="Genomic_DNA"/>
</dbReference>
<accession>X1DD04</accession>
<sequence length="44" mass="5125">MGSPNPEGKDRELNPKDWDLKICKTTLFFDELIDDRKVDKEEAS</sequence>
<organism evidence="1">
    <name type="scientific">marine sediment metagenome</name>
    <dbReference type="NCBI Taxonomy" id="412755"/>
    <lineage>
        <taxon>unclassified sequences</taxon>
        <taxon>metagenomes</taxon>
        <taxon>ecological metagenomes</taxon>
    </lineage>
</organism>
<gene>
    <name evidence="1" type="ORF">S01H4_57218</name>
</gene>
<protein>
    <submittedName>
        <fullName evidence="1">Uncharacterized protein</fullName>
    </submittedName>
</protein>
<proteinExistence type="predicted"/>